<reference evidence="1 2" key="1">
    <citation type="journal article" date="2023" name="Plants (Basel)">
        <title>Bridging the Gap: Combining Genomics and Transcriptomics Approaches to Understand Stylosanthes scabra, an Orphan Legume from the Brazilian Caatinga.</title>
        <authorList>
            <person name="Ferreira-Neto J.R.C."/>
            <person name="da Silva M.D."/>
            <person name="Binneck E."/>
            <person name="de Melo N.F."/>
            <person name="da Silva R.H."/>
            <person name="de Melo A.L.T.M."/>
            <person name="Pandolfi V."/>
            <person name="Bustamante F.O."/>
            <person name="Brasileiro-Vidal A.C."/>
            <person name="Benko-Iseppon A.M."/>
        </authorList>
    </citation>
    <scope>NUCLEOTIDE SEQUENCE [LARGE SCALE GENOMIC DNA]</scope>
    <source>
        <tissue evidence="1">Leaves</tissue>
    </source>
</reference>
<sequence>MDDAGVVDTGISMDMYAISGSANTQSTEINLLCGSVDEERKIAEVEWKVCMNEGVHEFEALRVELLQQHLVAVCIVLDEERSEIARTRPQYEYFKDNFLMNPFPTCRPLLRWIHSFWHVEVLIVRAIPN</sequence>
<keyword evidence="2" id="KW-1185">Reference proteome</keyword>
<dbReference type="Proteomes" id="UP001341840">
    <property type="component" value="Unassembled WGS sequence"/>
</dbReference>
<gene>
    <name evidence="1" type="ORF">PIB30_015935</name>
</gene>
<protein>
    <submittedName>
        <fullName evidence="1">Uncharacterized protein</fullName>
    </submittedName>
</protein>
<proteinExistence type="predicted"/>
<accession>A0ABU6U8S6</accession>
<evidence type="ECO:0000313" key="2">
    <source>
        <dbReference type="Proteomes" id="UP001341840"/>
    </source>
</evidence>
<evidence type="ECO:0000313" key="1">
    <source>
        <dbReference type="EMBL" id="MED6156623.1"/>
    </source>
</evidence>
<dbReference type="EMBL" id="JASCZI010120873">
    <property type="protein sequence ID" value="MED6156623.1"/>
    <property type="molecule type" value="Genomic_DNA"/>
</dbReference>
<organism evidence="1 2">
    <name type="scientific">Stylosanthes scabra</name>
    <dbReference type="NCBI Taxonomy" id="79078"/>
    <lineage>
        <taxon>Eukaryota</taxon>
        <taxon>Viridiplantae</taxon>
        <taxon>Streptophyta</taxon>
        <taxon>Embryophyta</taxon>
        <taxon>Tracheophyta</taxon>
        <taxon>Spermatophyta</taxon>
        <taxon>Magnoliopsida</taxon>
        <taxon>eudicotyledons</taxon>
        <taxon>Gunneridae</taxon>
        <taxon>Pentapetalae</taxon>
        <taxon>rosids</taxon>
        <taxon>fabids</taxon>
        <taxon>Fabales</taxon>
        <taxon>Fabaceae</taxon>
        <taxon>Papilionoideae</taxon>
        <taxon>50 kb inversion clade</taxon>
        <taxon>dalbergioids sensu lato</taxon>
        <taxon>Dalbergieae</taxon>
        <taxon>Pterocarpus clade</taxon>
        <taxon>Stylosanthes</taxon>
    </lineage>
</organism>
<comment type="caution">
    <text evidence="1">The sequence shown here is derived from an EMBL/GenBank/DDBJ whole genome shotgun (WGS) entry which is preliminary data.</text>
</comment>
<name>A0ABU6U8S6_9FABA</name>